<evidence type="ECO:0000256" key="3">
    <source>
        <dbReference type="ARBA" id="ARBA00038471"/>
    </source>
</evidence>
<dbReference type="PANTHER" id="PTHR36710">
    <property type="entry name" value="PECTINESTERASE INHIBITOR-LIKE"/>
    <property type="match status" value="1"/>
</dbReference>
<protein>
    <recommendedName>
        <fullName evidence="5">Pectinesterase inhibitor domain-containing protein</fullName>
    </recommendedName>
</protein>
<evidence type="ECO:0000256" key="2">
    <source>
        <dbReference type="ARBA" id="ARBA00023157"/>
    </source>
</evidence>
<dbReference type="PANTHER" id="PTHR36710:SF4">
    <property type="entry name" value="PLANT INVERTASE_PECTIN METHYLESTERASE INHIBITOR SUPERFAMILY PROTEIN"/>
    <property type="match status" value="1"/>
</dbReference>
<comment type="similarity">
    <text evidence="3">Belongs to the PMEI family.</text>
</comment>
<organism evidence="6 7">
    <name type="scientific">Kalanchoe fedtschenkoi</name>
    <name type="common">Lavender scallops</name>
    <name type="synonym">South American air plant</name>
    <dbReference type="NCBI Taxonomy" id="63787"/>
    <lineage>
        <taxon>Eukaryota</taxon>
        <taxon>Viridiplantae</taxon>
        <taxon>Streptophyta</taxon>
        <taxon>Embryophyta</taxon>
        <taxon>Tracheophyta</taxon>
        <taxon>Spermatophyta</taxon>
        <taxon>Magnoliopsida</taxon>
        <taxon>eudicotyledons</taxon>
        <taxon>Gunneridae</taxon>
        <taxon>Pentapetalae</taxon>
        <taxon>Saxifragales</taxon>
        <taxon>Crassulaceae</taxon>
        <taxon>Kalanchoe</taxon>
    </lineage>
</organism>
<evidence type="ECO:0000259" key="5">
    <source>
        <dbReference type="SMART" id="SM00856"/>
    </source>
</evidence>
<evidence type="ECO:0000313" key="7">
    <source>
        <dbReference type="Proteomes" id="UP000594263"/>
    </source>
</evidence>
<evidence type="ECO:0000256" key="4">
    <source>
        <dbReference type="SAM" id="SignalP"/>
    </source>
</evidence>
<dbReference type="Pfam" id="PF04043">
    <property type="entry name" value="PMEI"/>
    <property type="match status" value="1"/>
</dbReference>
<sequence>MTQSSYILIYILVTIGIINPHLVASGNPIVDNVCSRTTFFYYCTHRFMSRPSSFHADLHKLGDIAIDLAISDAWRAREKAQEIMNRTRDVVLVGNLKKCRSAYRSAFVQLRDARRLWAVNNFGAVRQIVYGMFDGVFACRDALGSHERLLARNNMAVEYMAHIILVISNY</sequence>
<keyword evidence="2" id="KW-1015">Disulfide bond</keyword>
<dbReference type="GO" id="GO:0046910">
    <property type="term" value="F:pectinesterase inhibitor activity"/>
    <property type="evidence" value="ECO:0007669"/>
    <property type="project" value="InterPro"/>
</dbReference>
<dbReference type="InterPro" id="IPR035513">
    <property type="entry name" value="Invertase/methylesterase_inhib"/>
</dbReference>
<dbReference type="SUPFAM" id="SSF101148">
    <property type="entry name" value="Plant invertase/pectin methylesterase inhibitor"/>
    <property type="match status" value="1"/>
</dbReference>
<dbReference type="Proteomes" id="UP000594263">
    <property type="component" value="Unplaced"/>
</dbReference>
<feature type="signal peptide" evidence="4">
    <location>
        <begin position="1"/>
        <end position="25"/>
    </location>
</feature>
<dbReference type="Gramene" id="Kaladp0045s0068.1.v1.1">
    <property type="protein sequence ID" value="Kaladp0045s0068.1.v1.1.CDS.1"/>
    <property type="gene ID" value="Kaladp0045s0068.v1.1"/>
</dbReference>
<dbReference type="EnsemblPlants" id="Kaladp0045s0068.1.v1.1">
    <property type="protein sequence ID" value="Kaladp0045s0068.1.v1.1.CDS.1"/>
    <property type="gene ID" value="Kaladp0045s0068.v1.1"/>
</dbReference>
<dbReference type="AlphaFoldDB" id="A0A7N0TSW7"/>
<dbReference type="InterPro" id="IPR006501">
    <property type="entry name" value="Pectinesterase_inhib_dom"/>
</dbReference>
<evidence type="ECO:0000313" key="6">
    <source>
        <dbReference type="EnsemblPlants" id="Kaladp0045s0068.1.v1.1.CDS.1"/>
    </source>
</evidence>
<accession>A0A7N0TSW7</accession>
<dbReference type="InterPro" id="IPR052421">
    <property type="entry name" value="PCW_Enzyme_Inhibitor"/>
</dbReference>
<feature type="domain" description="Pectinesterase inhibitor" evidence="5">
    <location>
        <begin position="25"/>
        <end position="167"/>
    </location>
</feature>
<dbReference type="CDD" id="cd15797">
    <property type="entry name" value="PMEI"/>
    <property type="match status" value="1"/>
</dbReference>
<evidence type="ECO:0000256" key="1">
    <source>
        <dbReference type="ARBA" id="ARBA00022729"/>
    </source>
</evidence>
<proteinExistence type="inferred from homology"/>
<feature type="chain" id="PRO_5029668113" description="Pectinesterase inhibitor domain-containing protein" evidence="4">
    <location>
        <begin position="26"/>
        <end position="170"/>
    </location>
</feature>
<dbReference type="Gene3D" id="1.20.140.40">
    <property type="entry name" value="Invertase/pectin methylesterase inhibitor family protein"/>
    <property type="match status" value="1"/>
</dbReference>
<name>A0A7N0TSW7_KALFE</name>
<reference evidence="6" key="1">
    <citation type="submission" date="2021-01" db="UniProtKB">
        <authorList>
            <consortium name="EnsemblPlants"/>
        </authorList>
    </citation>
    <scope>IDENTIFICATION</scope>
</reference>
<keyword evidence="7" id="KW-1185">Reference proteome</keyword>
<dbReference type="SMART" id="SM00856">
    <property type="entry name" value="PMEI"/>
    <property type="match status" value="1"/>
</dbReference>
<dbReference type="InterPro" id="IPR034086">
    <property type="entry name" value="PMEI_plant"/>
</dbReference>
<dbReference type="NCBIfam" id="TIGR01614">
    <property type="entry name" value="PME_inhib"/>
    <property type="match status" value="1"/>
</dbReference>
<keyword evidence="1 4" id="KW-0732">Signal</keyword>